<evidence type="ECO:0008006" key="5">
    <source>
        <dbReference type="Google" id="ProtNLM"/>
    </source>
</evidence>
<dbReference type="Gene3D" id="3.30.40.10">
    <property type="entry name" value="Zinc/RING finger domain, C3HC4 (zinc finger)"/>
    <property type="match status" value="1"/>
</dbReference>
<evidence type="ECO:0000313" key="4">
    <source>
        <dbReference type="Proteomes" id="UP001054857"/>
    </source>
</evidence>
<dbReference type="InterPro" id="IPR027799">
    <property type="entry name" value="Rtf2_RING-finger"/>
</dbReference>
<dbReference type="InterPro" id="IPR013083">
    <property type="entry name" value="Znf_RING/FYVE/PHD"/>
</dbReference>
<dbReference type="Proteomes" id="UP001054857">
    <property type="component" value="Unassembled WGS sequence"/>
</dbReference>
<comment type="caution">
    <text evidence="3">The sequence shown here is derived from an EMBL/GenBank/DDBJ whole genome shotgun (WGS) entry which is preliminary data.</text>
</comment>
<keyword evidence="4" id="KW-1185">Reference proteome</keyword>
<comment type="similarity">
    <text evidence="1">Belongs to the rtf2 family.</text>
</comment>
<organism evidence="3 4">
    <name type="scientific">Astrephomene gubernaculifera</name>
    <dbReference type="NCBI Taxonomy" id="47775"/>
    <lineage>
        <taxon>Eukaryota</taxon>
        <taxon>Viridiplantae</taxon>
        <taxon>Chlorophyta</taxon>
        <taxon>core chlorophytes</taxon>
        <taxon>Chlorophyceae</taxon>
        <taxon>CS clade</taxon>
        <taxon>Chlamydomonadales</taxon>
        <taxon>Astrephomenaceae</taxon>
        <taxon>Astrephomene</taxon>
    </lineage>
</organism>
<dbReference type="CDD" id="cd16653">
    <property type="entry name" value="RING-like_Rtf2"/>
    <property type="match status" value="1"/>
</dbReference>
<gene>
    <name evidence="3" type="ORF">Agub_g10499</name>
</gene>
<dbReference type="EMBL" id="BMAR01000024">
    <property type="protein sequence ID" value="GFR48595.1"/>
    <property type="molecule type" value="Genomic_DNA"/>
</dbReference>
<protein>
    <recommendedName>
        <fullName evidence="5">Replication termination factor 2</fullName>
    </recommendedName>
</protein>
<dbReference type="Pfam" id="PF04641">
    <property type="entry name" value="Rtf2"/>
    <property type="match status" value="1"/>
</dbReference>
<dbReference type="PANTHER" id="PTHR12775">
    <property type="entry name" value="PROTEIN C20ORF43 HOMOLOG"/>
    <property type="match status" value="1"/>
</dbReference>
<dbReference type="GO" id="GO:0006274">
    <property type="term" value="P:DNA replication termination"/>
    <property type="evidence" value="ECO:0007669"/>
    <property type="project" value="TreeGrafter"/>
</dbReference>
<dbReference type="SUPFAM" id="SSF57850">
    <property type="entry name" value="RING/U-box"/>
    <property type="match status" value="1"/>
</dbReference>
<reference evidence="3 4" key="1">
    <citation type="journal article" date="2021" name="Sci. Rep.">
        <title>Genome sequencing of the multicellular alga Astrephomene provides insights into convergent evolution of germ-soma differentiation.</title>
        <authorList>
            <person name="Yamashita S."/>
            <person name="Yamamoto K."/>
            <person name="Matsuzaki R."/>
            <person name="Suzuki S."/>
            <person name="Yamaguchi H."/>
            <person name="Hirooka S."/>
            <person name="Minakuchi Y."/>
            <person name="Miyagishima S."/>
            <person name="Kawachi M."/>
            <person name="Toyoda A."/>
            <person name="Nozaki H."/>
        </authorList>
    </citation>
    <scope>NUCLEOTIDE SEQUENCE [LARGE SCALE GENOMIC DNA]</scope>
    <source>
        <strain evidence="3 4">NIES-4017</strain>
    </source>
</reference>
<keyword evidence="2" id="KW-0175">Coiled coil</keyword>
<feature type="coiled-coil region" evidence="2">
    <location>
        <begin position="246"/>
        <end position="273"/>
    </location>
</feature>
<evidence type="ECO:0000256" key="1">
    <source>
        <dbReference type="ARBA" id="ARBA00009885"/>
    </source>
</evidence>
<dbReference type="GO" id="GO:0005634">
    <property type="term" value="C:nucleus"/>
    <property type="evidence" value="ECO:0007669"/>
    <property type="project" value="TreeGrafter"/>
</dbReference>
<proteinExistence type="inferred from homology"/>
<evidence type="ECO:0000256" key="2">
    <source>
        <dbReference type="SAM" id="Coils"/>
    </source>
</evidence>
<accession>A0AAD3DV07</accession>
<dbReference type="InterPro" id="IPR006735">
    <property type="entry name" value="Rtf2"/>
</dbReference>
<feature type="non-terminal residue" evidence="3">
    <location>
        <position position="1"/>
    </location>
</feature>
<evidence type="ECO:0000313" key="3">
    <source>
        <dbReference type="EMBL" id="GFR48595.1"/>
    </source>
</evidence>
<dbReference type="AlphaFoldDB" id="A0AAD3DV07"/>
<dbReference type="PANTHER" id="PTHR12775:SF0">
    <property type="entry name" value="REPLICATION TERMINATION FACTOR 2"/>
    <property type="match status" value="1"/>
</dbReference>
<sequence length="276" mass="28844">MGLDGGTVVTRSDVLRGQSWRVAQNDTSRSTRGGNVTRVPTEAVDKNIERATAWSTCSLTSQPLQPPIVACGLGRLYNKDAVLQFLLCKKDKISDPEALLQYANQLRVAAGSLDHITCLKDVLEVQLQDSAASAAADLQINSTTTGTTTTAAAAFTLGASTSAAAAVAASGTTTADDFLAAAASRFVCPVTLLPCHRHPCSALRPCGHVISDRALRNLRGSGDPCCPVCSRPYTSELPINGTPEQVQQLREGLRAAAAAAKAAKEAKKQQQQAEGG</sequence>
<name>A0AAD3DV07_9CHLO</name>